<feature type="compositionally biased region" description="Basic residues" evidence="1">
    <location>
        <begin position="113"/>
        <end position="126"/>
    </location>
</feature>
<reference evidence="2" key="1">
    <citation type="journal article" date="2019" name="Sci. Rep.">
        <title>Draft genome of Tanacetum cinerariifolium, the natural source of mosquito coil.</title>
        <authorList>
            <person name="Yamashiro T."/>
            <person name="Shiraishi A."/>
            <person name="Satake H."/>
            <person name="Nakayama K."/>
        </authorList>
    </citation>
    <scope>NUCLEOTIDE SEQUENCE</scope>
</reference>
<gene>
    <name evidence="2" type="ORF">Tci_650356</name>
</gene>
<name>A0A699KA05_TANCI</name>
<sequence>MACKPKPEAFICAFVLEMKGYFDMLESLNMVFDAELFINIILSGLPADYNQFVLSYQMNGKETSIMEIRSLLQTAKQGIKKIDVSSASATLVLTVGHNAKKRKTSHSNWKGKAAQRKSNRGSKRKAKLDIAPTSDPKEVVLVTNINKGTESKQNRTKPSTKQKAWKSQKSTKANKKVKPDKVKATNSK</sequence>
<dbReference type="EMBL" id="BKCJ010487189">
    <property type="protein sequence ID" value="GFA78384.1"/>
    <property type="molecule type" value="Genomic_DNA"/>
</dbReference>
<feature type="non-terminal residue" evidence="2">
    <location>
        <position position="188"/>
    </location>
</feature>
<organism evidence="2">
    <name type="scientific">Tanacetum cinerariifolium</name>
    <name type="common">Dalmatian daisy</name>
    <name type="synonym">Chrysanthemum cinerariifolium</name>
    <dbReference type="NCBI Taxonomy" id="118510"/>
    <lineage>
        <taxon>Eukaryota</taxon>
        <taxon>Viridiplantae</taxon>
        <taxon>Streptophyta</taxon>
        <taxon>Embryophyta</taxon>
        <taxon>Tracheophyta</taxon>
        <taxon>Spermatophyta</taxon>
        <taxon>Magnoliopsida</taxon>
        <taxon>eudicotyledons</taxon>
        <taxon>Gunneridae</taxon>
        <taxon>Pentapetalae</taxon>
        <taxon>asterids</taxon>
        <taxon>campanulids</taxon>
        <taxon>Asterales</taxon>
        <taxon>Asteraceae</taxon>
        <taxon>Asteroideae</taxon>
        <taxon>Anthemideae</taxon>
        <taxon>Anthemidinae</taxon>
        <taxon>Tanacetum</taxon>
    </lineage>
</organism>
<feature type="region of interest" description="Disordered" evidence="1">
    <location>
        <begin position="99"/>
        <end position="188"/>
    </location>
</feature>
<evidence type="ECO:0000256" key="1">
    <source>
        <dbReference type="SAM" id="MobiDB-lite"/>
    </source>
</evidence>
<dbReference type="AlphaFoldDB" id="A0A699KA05"/>
<accession>A0A699KA05</accession>
<feature type="compositionally biased region" description="Basic and acidic residues" evidence="1">
    <location>
        <begin position="177"/>
        <end position="188"/>
    </location>
</feature>
<evidence type="ECO:0000313" key="2">
    <source>
        <dbReference type="EMBL" id="GFA78384.1"/>
    </source>
</evidence>
<feature type="compositionally biased region" description="Basic residues" evidence="1">
    <location>
        <begin position="154"/>
        <end position="166"/>
    </location>
</feature>
<evidence type="ECO:0008006" key="3">
    <source>
        <dbReference type="Google" id="ProtNLM"/>
    </source>
</evidence>
<proteinExistence type="predicted"/>
<protein>
    <recommendedName>
        <fullName evidence="3">Retrovirus-related Pol polyprotein from transposon TNT 1-94</fullName>
    </recommendedName>
</protein>
<comment type="caution">
    <text evidence="2">The sequence shown here is derived from an EMBL/GenBank/DDBJ whole genome shotgun (WGS) entry which is preliminary data.</text>
</comment>